<dbReference type="OrthoDB" id="7328575at2"/>
<dbReference type="SUPFAM" id="SSF56645">
    <property type="entry name" value="Acyl-CoA dehydrogenase NM domain-like"/>
    <property type="match status" value="1"/>
</dbReference>
<evidence type="ECO:0000313" key="11">
    <source>
        <dbReference type="Proteomes" id="UP000274661"/>
    </source>
</evidence>
<dbReference type="Pfam" id="PF02771">
    <property type="entry name" value="Acyl-CoA_dh_N"/>
    <property type="match status" value="1"/>
</dbReference>
<evidence type="ECO:0000313" key="10">
    <source>
        <dbReference type="EMBL" id="RST31126.1"/>
    </source>
</evidence>
<evidence type="ECO:0000256" key="2">
    <source>
        <dbReference type="ARBA" id="ARBA00009347"/>
    </source>
</evidence>
<dbReference type="InterPro" id="IPR036250">
    <property type="entry name" value="AcylCo_DH-like_C"/>
</dbReference>
<evidence type="ECO:0000259" key="9">
    <source>
        <dbReference type="Pfam" id="PF02771"/>
    </source>
</evidence>
<name>A0A429VB02_9SPHN</name>
<protein>
    <submittedName>
        <fullName evidence="10">Pimeloyl-CoA dehydrogenase small subunit</fullName>
    </submittedName>
</protein>
<dbReference type="InterPro" id="IPR046373">
    <property type="entry name" value="Acyl-CoA_Oxase/DH_mid-dom_sf"/>
</dbReference>
<keyword evidence="11" id="KW-1185">Reference proteome</keyword>
<comment type="cofactor">
    <cofactor evidence="1 6">
        <name>FAD</name>
        <dbReference type="ChEBI" id="CHEBI:57692"/>
    </cofactor>
</comment>
<accession>A0A429VB02</accession>
<feature type="domain" description="Acyl-CoA dehydrogenase/oxidase C-terminal" evidence="7">
    <location>
        <begin position="234"/>
        <end position="362"/>
    </location>
</feature>
<dbReference type="Proteomes" id="UP000274661">
    <property type="component" value="Unassembled WGS sequence"/>
</dbReference>
<evidence type="ECO:0000256" key="6">
    <source>
        <dbReference type="RuleBase" id="RU362125"/>
    </source>
</evidence>
<feature type="domain" description="Acyl-CoA dehydrogenase/oxidase N-terminal" evidence="9">
    <location>
        <begin position="7"/>
        <end position="91"/>
    </location>
</feature>
<dbReference type="Pfam" id="PF00441">
    <property type="entry name" value="Acyl-CoA_dh_1"/>
    <property type="match status" value="1"/>
</dbReference>
<proteinExistence type="inferred from homology"/>
<dbReference type="InterPro" id="IPR037069">
    <property type="entry name" value="AcylCoA_DH/ox_N_sf"/>
</dbReference>
<comment type="caution">
    <text evidence="10">The sequence shown here is derived from an EMBL/GenBank/DDBJ whole genome shotgun (WGS) entry which is preliminary data.</text>
</comment>
<dbReference type="Gene3D" id="1.20.140.10">
    <property type="entry name" value="Butyryl-CoA Dehydrogenase, subunit A, domain 3"/>
    <property type="match status" value="1"/>
</dbReference>
<dbReference type="GO" id="GO:0003995">
    <property type="term" value="F:acyl-CoA dehydrogenase activity"/>
    <property type="evidence" value="ECO:0007669"/>
    <property type="project" value="TreeGrafter"/>
</dbReference>
<reference evidence="10 11" key="1">
    <citation type="submission" date="2018-12" db="EMBL/GenBank/DDBJ databases">
        <title>Sphingomonas sp. HMF7854 Genome sequencing and assembly.</title>
        <authorList>
            <person name="Cha I."/>
            <person name="Kang H."/>
            <person name="Kim H."/>
            <person name="Kang J."/>
            <person name="Joh K."/>
        </authorList>
    </citation>
    <scope>NUCLEOTIDE SEQUENCE [LARGE SCALE GENOMIC DNA]</scope>
    <source>
        <strain evidence="10 11">HMF7854</strain>
    </source>
</reference>
<evidence type="ECO:0000259" key="8">
    <source>
        <dbReference type="Pfam" id="PF02770"/>
    </source>
</evidence>
<dbReference type="Pfam" id="PF02770">
    <property type="entry name" value="Acyl-CoA_dh_M"/>
    <property type="match status" value="1"/>
</dbReference>
<dbReference type="InterPro" id="IPR009075">
    <property type="entry name" value="AcylCo_DH/oxidase_C"/>
</dbReference>
<evidence type="ECO:0000256" key="3">
    <source>
        <dbReference type="ARBA" id="ARBA00022630"/>
    </source>
</evidence>
<keyword evidence="3 6" id="KW-0285">Flavoprotein</keyword>
<sequence>MDFSLGDDRQMLSDTLRRFLADTAGWKEREAAAESPEGFSRSVWRGLAELGALGALFPEEQGGYGGSPFDVGVLFAELGRALVTGPFRSALVAGRLLGASGETDELAALIAGERLIGFAHDEPTSADDPLAIGTCAEQRDGGWTLTGDKAVVPYAAALDALLVVARAGSEPGDEESLSLFLVERGAPGLEIRDYPLIDGGSGGEVALRSTPARLVGTAGGAWPLLEEARALGVVALAWEAVAIMDVLRDSTLDYLRTRKQFGVPIGKFQALQHRMATVALEIEQARSAAINAADRFTHGRIERERAAAAAKVTIGRAGMLAAEEAIQLHGGIGMTWELPLSHYAKRLVMLAQEDGDEDVHLSRYIALGTAA</sequence>
<dbReference type="Gene3D" id="2.40.110.10">
    <property type="entry name" value="Butyryl-CoA Dehydrogenase, subunit A, domain 2"/>
    <property type="match status" value="1"/>
</dbReference>
<organism evidence="10 11">
    <name type="scientific">Sphingomonas ginkgonis</name>
    <dbReference type="NCBI Taxonomy" id="2315330"/>
    <lineage>
        <taxon>Bacteria</taxon>
        <taxon>Pseudomonadati</taxon>
        <taxon>Pseudomonadota</taxon>
        <taxon>Alphaproteobacteria</taxon>
        <taxon>Sphingomonadales</taxon>
        <taxon>Sphingomonadaceae</taxon>
        <taxon>Sphingomonas</taxon>
    </lineage>
</organism>
<dbReference type="CDD" id="cd00567">
    <property type="entry name" value="ACAD"/>
    <property type="match status" value="1"/>
</dbReference>
<dbReference type="InterPro" id="IPR009100">
    <property type="entry name" value="AcylCoA_DH/oxidase_NM_dom_sf"/>
</dbReference>
<dbReference type="InterPro" id="IPR013786">
    <property type="entry name" value="AcylCoA_DH/ox_N"/>
</dbReference>
<keyword evidence="4 6" id="KW-0274">FAD</keyword>
<evidence type="ECO:0000256" key="4">
    <source>
        <dbReference type="ARBA" id="ARBA00022827"/>
    </source>
</evidence>
<evidence type="ECO:0000256" key="1">
    <source>
        <dbReference type="ARBA" id="ARBA00001974"/>
    </source>
</evidence>
<gene>
    <name evidence="10" type="ORF">HMF7854_09960</name>
</gene>
<feature type="domain" description="Acyl-CoA oxidase/dehydrogenase middle" evidence="8">
    <location>
        <begin position="118"/>
        <end position="194"/>
    </location>
</feature>
<keyword evidence="5 6" id="KW-0560">Oxidoreductase</keyword>
<dbReference type="EMBL" id="RWJF01000001">
    <property type="protein sequence ID" value="RST31126.1"/>
    <property type="molecule type" value="Genomic_DNA"/>
</dbReference>
<dbReference type="PANTHER" id="PTHR43884">
    <property type="entry name" value="ACYL-COA DEHYDROGENASE"/>
    <property type="match status" value="1"/>
</dbReference>
<dbReference type="InterPro" id="IPR006091">
    <property type="entry name" value="Acyl-CoA_Oxase/DH_mid-dom"/>
</dbReference>
<dbReference type="SUPFAM" id="SSF47203">
    <property type="entry name" value="Acyl-CoA dehydrogenase C-terminal domain-like"/>
    <property type="match status" value="1"/>
</dbReference>
<evidence type="ECO:0000259" key="7">
    <source>
        <dbReference type="Pfam" id="PF00441"/>
    </source>
</evidence>
<dbReference type="RefSeq" id="WP_126718959.1">
    <property type="nucleotide sequence ID" value="NZ_RWJF01000001.1"/>
</dbReference>
<dbReference type="AlphaFoldDB" id="A0A429VB02"/>
<dbReference type="PANTHER" id="PTHR43884:SF20">
    <property type="entry name" value="ACYL-COA DEHYDROGENASE FADE28"/>
    <property type="match status" value="1"/>
</dbReference>
<dbReference type="GO" id="GO:0050660">
    <property type="term" value="F:flavin adenine dinucleotide binding"/>
    <property type="evidence" value="ECO:0007669"/>
    <property type="project" value="InterPro"/>
</dbReference>
<dbReference type="Gene3D" id="1.10.540.10">
    <property type="entry name" value="Acyl-CoA dehydrogenase/oxidase, N-terminal domain"/>
    <property type="match status" value="1"/>
</dbReference>
<evidence type="ECO:0000256" key="5">
    <source>
        <dbReference type="ARBA" id="ARBA00023002"/>
    </source>
</evidence>
<comment type="similarity">
    <text evidence="2 6">Belongs to the acyl-CoA dehydrogenase family.</text>
</comment>